<protein>
    <recommendedName>
        <fullName evidence="2">Cyanovirin-N domain-containing protein</fullName>
    </recommendedName>
</protein>
<feature type="chain" id="PRO_5008577672" description="Cyanovirin-N domain-containing protein" evidence="1">
    <location>
        <begin position="18"/>
        <end position="90"/>
    </location>
</feature>
<dbReference type="EMBL" id="BBTG02000025">
    <property type="protein sequence ID" value="GAO18045.1"/>
    <property type="molecule type" value="Genomic_DNA"/>
</dbReference>
<gene>
    <name evidence="3" type="ORF">UVI_02042920</name>
</gene>
<evidence type="ECO:0000313" key="3">
    <source>
        <dbReference type="EMBL" id="GAO18045.1"/>
    </source>
</evidence>
<comment type="caution">
    <text evidence="3">The sequence shown here is derived from an EMBL/GenBank/DDBJ whole genome shotgun (WGS) entry which is preliminary data.</text>
</comment>
<evidence type="ECO:0000256" key="1">
    <source>
        <dbReference type="SAM" id="SignalP"/>
    </source>
</evidence>
<dbReference type="AlphaFoldDB" id="A0A1B5L3I6"/>
<evidence type="ECO:0000259" key="2">
    <source>
        <dbReference type="Pfam" id="PF08881"/>
    </source>
</evidence>
<dbReference type="InterPro" id="IPR036673">
    <property type="entry name" value="Cyanovirin-N_sf"/>
</dbReference>
<feature type="domain" description="Cyanovirin-N" evidence="2">
    <location>
        <begin position="42"/>
        <end position="86"/>
    </location>
</feature>
<evidence type="ECO:0000313" key="4">
    <source>
        <dbReference type="Proteomes" id="UP000054053"/>
    </source>
</evidence>
<keyword evidence="1" id="KW-0732">Signal</keyword>
<organism evidence="3 4">
    <name type="scientific">Ustilaginoidea virens</name>
    <name type="common">Rice false smut fungus</name>
    <name type="synonym">Villosiclava virens</name>
    <dbReference type="NCBI Taxonomy" id="1159556"/>
    <lineage>
        <taxon>Eukaryota</taxon>
        <taxon>Fungi</taxon>
        <taxon>Dikarya</taxon>
        <taxon>Ascomycota</taxon>
        <taxon>Pezizomycotina</taxon>
        <taxon>Sordariomycetes</taxon>
        <taxon>Hypocreomycetidae</taxon>
        <taxon>Hypocreales</taxon>
        <taxon>Clavicipitaceae</taxon>
        <taxon>Ustilaginoidea</taxon>
    </lineage>
</organism>
<dbReference type="Gene3D" id="2.30.60.10">
    <property type="entry name" value="Cyanovirin-N"/>
    <property type="match status" value="1"/>
</dbReference>
<name>A0A1B5L3I6_USTVR</name>
<dbReference type="Proteomes" id="UP000054053">
    <property type="component" value="Unassembled WGS sequence"/>
</dbReference>
<feature type="signal peptide" evidence="1">
    <location>
        <begin position="1"/>
        <end position="17"/>
    </location>
</feature>
<dbReference type="InterPro" id="IPR011058">
    <property type="entry name" value="Cyanovirin-N"/>
</dbReference>
<proteinExistence type="predicted"/>
<dbReference type="Pfam" id="PF08881">
    <property type="entry name" value="CVNH"/>
    <property type="match status" value="1"/>
</dbReference>
<reference evidence="4" key="1">
    <citation type="journal article" date="2016" name="Genome Announc.">
        <title>Genome sequence of Ustilaginoidea virens IPU010, a rice pathogenic fungus causing false smut.</title>
        <authorList>
            <person name="Kumagai T."/>
            <person name="Ishii T."/>
            <person name="Terai G."/>
            <person name="Umemura M."/>
            <person name="Machida M."/>
            <person name="Asai K."/>
        </authorList>
    </citation>
    <scope>NUCLEOTIDE SEQUENCE [LARGE SCALE GENOMIC DNA]</scope>
    <source>
        <strain evidence="4">IPU010</strain>
    </source>
</reference>
<dbReference type="SUPFAM" id="SSF51322">
    <property type="entry name" value="Cyanovirin-N"/>
    <property type="match status" value="1"/>
</dbReference>
<sequence length="90" mass="9392">MKAVAVAAVLSPAFALASPRLGLDVESGATHVLMSRDPLIENSCKDLSLSSDHTVLNGQCLNSKNQWQSTSIGLSTCIANNDGVLRPARG</sequence>
<accession>A0A1B5L3I6</accession>